<dbReference type="EMBL" id="JACKWY010000002">
    <property type="protein sequence ID" value="MBB6714117.1"/>
    <property type="molecule type" value="Genomic_DNA"/>
</dbReference>
<dbReference type="AlphaFoldDB" id="A0A7X0SAR6"/>
<gene>
    <name evidence="2" type="ORF">H7E68_05110</name>
</gene>
<keyword evidence="1" id="KW-0812">Transmembrane</keyword>
<feature type="transmembrane region" description="Helical" evidence="1">
    <location>
        <begin position="26"/>
        <end position="45"/>
    </location>
</feature>
<feature type="transmembrane region" description="Helical" evidence="1">
    <location>
        <begin position="51"/>
        <end position="68"/>
    </location>
</feature>
<evidence type="ECO:0000313" key="3">
    <source>
        <dbReference type="Proteomes" id="UP000585258"/>
    </source>
</evidence>
<protein>
    <submittedName>
        <fullName evidence="2">Uncharacterized protein</fullName>
    </submittedName>
</protein>
<comment type="caution">
    <text evidence="2">The sequence shown here is derived from an EMBL/GenBank/DDBJ whole genome shotgun (WGS) entry which is preliminary data.</text>
</comment>
<keyword evidence="1" id="KW-1133">Transmembrane helix</keyword>
<name>A0A7X0SAR6_9CLOT</name>
<dbReference type="RefSeq" id="WP_185163796.1">
    <property type="nucleotide sequence ID" value="NZ_JACKWY010000002.1"/>
</dbReference>
<organism evidence="2 3">
    <name type="scientific">Clostridium gasigenes</name>
    <dbReference type="NCBI Taxonomy" id="94869"/>
    <lineage>
        <taxon>Bacteria</taxon>
        <taxon>Bacillati</taxon>
        <taxon>Bacillota</taxon>
        <taxon>Clostridia</taxon>
        <taxon>Eubacteriales</taxon>
        <taxon>Clostridiaceae</taxon>
        <taxon>Clostridium</taxon>
    </lineage>
</organism>
<accession>A0A7X0SAR6</accession>
<sequence length="77" mass="9381">MSKKVDKGFESIYWNLSYRRRFIRDLWVWPWTIISIVFIFCIGDSIFMNRVVPVIVLVIGIVQSIYDYRKWKKCEQS</sequence>
<evidence type="ECO:0000313" key="2">
    <source>
        <dbReference type="EMBL" id="MBB6714117.1"/>
    </source>
</evidence>
<keyword evidence="1" id="KW-0472">Membrane</keyword>
<dbReference type="Proteomes" id="UP000585258">
    <property type="component" value="Unassembled WGS sequence"/>
</dbReference>
<proteinExistence type="predicted"/>
<reference evidence="2 3" key="1">
    <citation type="submission" date="2020-08" db="EMBL/GenBank/DDBJ databases">
        <title>Clostridia isolated from Swiss meat.</title>
        <authorList>
            <person name="Wambui J."/>
            <person name="Stevens M.J.A."/>
            <person name="Stephan R."/>
        </authorList>
    </citation>
    <scope>NUCLEOTIDE SEQUENCE [LARGE SCALE GENOMIC DNA]</scope>
    <source>
        <strain evidence="2 3">CM001</strain>
    </source>
</reference>
<evidence type="ECO:0000256" key="1">
    <source>
        <dbReference type="SAM" id="Phobius"/>
    </source>
</evidence>